<keyword evidence="5" id="KW-1185">Reference proteome</keyword>
<proteinExistence type="inferred from homology"/>
<dbReference type="PANTHER" id="PTHR11527">
    <property type="entry name" value="HEAT-SHOCK PROTEIN 20 FAMILY MEMBER"/>
    <property type="match status" value="1"/>
</dbReference>
<dbReference type="RefSeq" id="WP_079289614.1">
    <property type="nucleotide sequence ID" value="NZ_MWPS01000001.1"/>
</dbReference>
<dbReference type="Gene3D" id="2.60.40.790">
    <property type="match status" value="1"/>
</dbReference>
<reference evidence="4 5" key="1">
    <citation type="submission" date="2017-02" db="EMBL/GenBank/DDBJ databases">
        <title>Draft genome of Acidibacillus ferrooxidans Huett2.</title>
        <authorList>
            <person name="Schopf S."/>
        </authorList>
    </citation>
    <scope>NUCLEOTIDE SEQUENCE [LARGE SCALE GENOMIC DNA]</scope>
    <source>
        <strain evidence="4 5">Huett2</strain>
    </source>
</reference>
<name>A0A1V4EXD6_9BACL</name>
<dbReference type="CDD" id="cd06464">
    <property type="entry name" value="ACD_sHsps-like"/>
    <property type="match status" value="1"/>
</dbReference>
<protein>
    <recommendedName>
        <fullName evidence="3">SHSP domain-containing protein</fullName>
    </recommendedName>
</protein>
<accession>A0A1V4EXD6</accession>
<dbReference type="InterPro" id="IPR002068">
    <property type="entry name" value="A-crystallin/Hsp20_dom"/>
</dbReference>
<dbReference type="Pfam" id="PF00011">
    <property type="entry name" value="HSP20"/>
    <property type="match status" value="1"/>
</dbReference>
<feature type="domain" description="SHSP" evidence="3">
    <location>
        <begin position="95"/>
        <end position="211"/>
    </location>
</feature>
<comment type="similarity">
    <text evidence="1 2">Belongs to the small heat shock protein (HSP20) family.</text>
</comment>
<evidence type="ECO:0000313" key="5">
    <source>
        <dbReference type="Proteomes" id="UP000190229"/>
    </source>
</evidence>
<dbReference type="InterPro" id="IPR031107">
    <property type="entry name" value="Small_HSP"/>
</dbReference>
<dbReference type="Proteomes" id="UP000190229">
    <property type="component" value="Unassembled WGS sequence"/>
</dbReference>
<dbReference type="EMBL" id="MWPS01000001">
    <property type="protein sequence ID" value="OPG17607.1"/>
    <property type="molecule type" value="Genomic_DNA"/>
</dbReference>
<dbReference type="PROSITE" id="PS01031">
    <property type="entry name" value="SHSP"/>
    <property type="match status" value="1"/>
</dbReference>
<dbReference type="SUPFAM" id="SSF49764">
    <property type="entry name" value="HSP20-like chaperones"/>
    <property type="match status" value="1"/>
</dbReference>
<evidence type="ECO:0000256" key="1">
    <source>
        <dbReference type="PROSITE-ProRule" id="PRU00285"/>
    </source>
</evidence>
<gene>
    <name evidence="4" type="ORF">B2M26_00155</name>
</gene>
<evidence type="ECO:0000259" key="3">
    <source>
        <dbReference type="PROSITE" id="PS01031"/>
    </source>
</evidence>
<evidence type="ECO:0000256" key="2">
    <source>
        <dbReference type="RuleBase" id="RU003616"/>
    </source>
</evidence>
<comment type="caution">
    <text evidence="4">The sequence shown here is derived from an EMBL/GenBank/DDBJ whole genome shotgun (WGS) entry which is preliminary data.</text>
</comment>
<sequence length="211" mass="23037">MNSGMDPSGMWQSMTEQFRRVFGDDFVQNLMKSVNLSDMANGAGFGGMGMSGGSRQGESGIANGGVPFGQNPFFPFGKQGVASEPGSSNQGGQHQGAMISFPRIDVYTTRHEVIVLAEVPGASPGDVKISVDPEALVIRGHIKNPLQPITDHENIHVELFRGDFTREIALPVRVRTDKVRASYRQGFLEIRMMKDGERPARTGKDVPIRFE</sequence>
<organism evidence="4 5">
    <name type="scientific">Ferroacidibacillus organovorans</name>
    <dbReference type="NCBI Taxonomy" id="1765683"/>
    <lineage>
        <taxon>Bacteria</taxon>
        <taxon>Bacillati</taxon>
        <taxon>Bacillota</taxon>
        <taxon>Bacilli</taxon>
        <taxon>Bacillales</taxon>
        <taxon>Alicyclobacillaceae</taxon>
        <taxon>Ferroacidibacillus</taxon>
    </lineage>
</organism>
<evidence type="ECO:0000313" key="4">
    <source>
        <dbReference type="EMBL" id="OPG17607.1"/>
    </source>
</evidence>
<dbReference type="AlphaFoldDB" id="A0A1V4EXD6"/>
<dbReference type="InterPro" id="IPR008978">
    <property type="entry name" value="HSP20-like_chaperone"/>
</dbReference>